<reference evidence="2 3" key="1">
    <citation type="journal article" date="2018" name="New Phytol.">
        <title>Phylogenomics of Endogonaceae and evolution of mycorrhizas within Mucoromycota.</title>
        <authorList>
            <person name="Chang Y."/>
            <person name="Desiro A."/>
            <person name="Na H."/>
            <person name="Sandor L."/>
            <person name="Lipzen A."/>
            <person name="Clum A."/>
            <person name="Barry K."/>
            <person name="Grigoriev I.V."/>
            <person name="Martin F.M."/>
            <person name="Stajich J.E."/>
            <person name="Smith M.E."/>
            <person name="Bonito G."/>
            <person name="Spatafora J.W."/>
        </authorList>
    </citation>
    <scope>NUCLEOTIDE SEQUENCE [LARGE SCALE GENOMIC DNA]</scope>
    <source>
        <strain evidence="2 3">GMNB39</strain>
    </source>
</reference>
<keyword evidence="3" id="KW-1185">Reference proteome</keyword>
<evidence type="ECO:0000313" key="3">
    <source>
        <dbReference type="Proteomes" id="UP000268093"/>
    </source>
</evidence>
<organism evidence="2 3">
    <name type="scientific">Jimgerdemannia flammicorona</name>
    <dbReference type="NCBI Taxonomy" id="994334"/>
    <lineage>
        <taxon>Eukaryota</taxon>
        <taxon>Fungi</taxon>
        <taxon>Fungi incertae sedis</taxon>
        <taxon>Mucoromycota</taxon>
        <taxon>Mucoromycotina</taxon>
        <taxon>Endogonomycetes</taxon>
        <taxon>Endogonales</taxon>
        <taxon>Endogonaceae</taxon>
        <taxon>Jimgerdemannia</taxon>
    </lineage>
</organism>
<gene>
    <name evidence="2" type="ORF">BC936DRAFT_142772</name>
</gene>
<accession>A0A432ZZV1</accession>
<comment type="caution">
    <text evidence="2">The sequence shown here is derived from an EMBL/GenBank/DDBJ whole genome shotgun (WGS) entry which is preliminary data.</text>
</comment>
<evidence type="ECO:0000256" key="1">
    <source>
        <dbReference type="SAM" id="MobiDB-lite"/>
    </source>
</evidence>
<name>A0A432ZZV1_9FUNG</name>
<dbReference type="EMBL" id="RBNI01023970">
    <property type="protein sequence ID" value="RUO96022.1"/>
    <property type="molecule type" value="Genomic_DNA"/>
</dbReference>
<feature type="region of interest" description="Disordered" evidence="1">
    <location>
        <begin position="1"/>
        <end position="21"/>
    </location>
</feature>
<evidence type="ECO:0000313" key="2">
    <source>
        <dbReference type="EMBL" id="RUO96022.1"/>
    </source>
</evidence>
<proteinExistence type="predicted"/>
<dbReference type="Proteomes" id="UP000268093">
    <property type="component" value="Unassembled WGS sequence"/>
</dbReference>
<dbReference type="AlphaFoldDB" id="A0A432ZZV1"/>
<protein>
    <submittedName>
        <fullName evidence="2">Uncharacterized protein</fullName>
    </submittedName>
</protein>
<feature type="non-terminal residue" evidence="2">
    <location>
        <position position="1"/>
    </location>
</feature>
<sequence>RPGTPYVRRHSKHFGLSRSPRSLSRTSLIRIFQPSHTQNPEEGQEALAMKTVDTHGACLILAKPTGWRLSKCYPTACERKIFHHRSRRYSQPQVEGKTTP</sequence>